<evidence type="ECO:0000256" key="1">
    <source>
        <dbReference type="SAM" id="SignalP"/>
    </source>
</evidence>
<dbReference type="EMBL" id="CALTRL010002235">
    <property type="protein sequence ID" value="CAH7675070.1"/>
    <property type="molecule type" value="Genomic_DNA"/>
</dbReference>
<keyword evidence="1" id="KW-0732">Signal</keyword>
<reference evidence="2" key="1">
    <citation type="submission" date="2015-07" db="EMBL/GenBank/DDBJ databases">
        <title>Elucidating the P. pachyrhizi secretome and potential effectors.</title>
        <authorList>
            <person name="de Carvalho M.C.C.G."/>
            <person name="Nascimento L.C."/>
            <person name="Darben L.M."/>
            <person name="Polizel-Podanosqui A.M."/>
            <person name="Lopes-Caitar V.S."/>
            <person name="Rocha C.S."/>
            <person name="Qi M."/>
            <person name="Carazolle M."/>
            <person name="Kuwahara M.K."/>
            <person name="Pereira G.A.G."/>
            <person name="Abdelnoor R.V."/>
            <person name="Whitham S.A."/>
            <person name="Marcelino-Guimaraes F.C."/>
        </authorList>
    </citation>
    <scope>NUCLEOTIDE SEQUENCE</scope>
</reference>
<dbReference type="AlphaFoldDB" id="A0A0S1MIY5"/>
<evidence type="ECO:0000313" key="4">
    <source>
        <dbReference type="EMBL" id="CAH7675330.1"/>
    </source>
</evidence>
<feature type="chain" id="PRO_5044546728" description="Secreted protein" evidence="1">
    <location>
        <begin position="24"/>
        <end position="135"/>
    </location>
</feature>
<proteinExistence type="evidence at transcript level"/>
<accession>A0A0S1MIY5</accession>
<keyword evidence="5" id="KW-1185">Reference proteome</keyword>
<evidence type="ECO:0000313" key="2">
    <source>
        <dbReference type="EMBL" id="ALL40834.1"/>
    </source>
</evidence>
<sequence>MMAFNRFAYLLLVSIMVASFTTGQLLPSAYKCNSVDSSRFPINREDCRDSLNLFLSPRNVLTFANGNTQSCGTCRVTIIKSGTSAPPRTAQKSWAVTALHEGYDNCNGNPVTATIGDSAMIDVSLSYGNGTPCPP</sequence>
<feature type="signal peptide" evidence="1">
    <location>
        <begin position="1"/>
        <end position="23"/>
    </location>
</feature>
<dbReference type="EMBL" id="KT246743">
    <property type="protein sequence ID" value="ALL40834.1"/>
    <property type="molecule type" value="mRNA"/>
</dbReference>
<organism evidence="2">
    <name type="scientific">Phakopsora pachyrhizi</name>
    <name type="common">Asian soybean rust disease fungus</name>
    <dbReference type="NCBI Taxonomy" id="170000"/>
    <lineage>
        <taxon>Eukaryota</taxon>
        <taxon>Fungi</taxon>
        <taxon>Dikarya</taxon>
        <taxon>Basidiomycota</taxon>
        <taxon>Pucciniomycotina</taxon>
        <taxon>Pucciniomycetes</taxon>
        <taxon>Pucciniales</taxon>
        <taxon>Phakopsoraceae</taxon>
        <taxon>Phakopsora</taxon>
    </lineage>
</organism>
<evidence type="ECO:0000313" key="3">
    <source>
        <dbReference type="EMBL" id="CAH7675070.1"/>
    </source>
</evidence>
<evidence type="ECO:0008006" key="6">
    <source>
        <dbReference type="Google" id="ProtNLM"/>
    </source>
</evidence>
<evidence type="ECO:0000313" key="5">
    <source>
        <dbReference type="Proteomes" id="UP001153365"/>
    </source>
</evidence>
<gene>
    <name evidence="3" type="ORF">PPACK8108_LOCUS10036</name>
    <name evidence="4" type="ORF">PPACK8108_LOCUS10325</name>
</gene>
<dbReference type="Proteomes" id="UP001153365">
    <property type="component" value="Unassembled WGS sequence"/>
</dbReference>
<protein>
    <recommendedName>
        <fullName evidence="6">Secreted protein</fullName>
    </recommendedName>
</protein>
<dbReference type="EMBL" id="CALTRL010002310">
    <property type="protein sequence ID" value="CAH7675330.1"/>
    <property type="molecule type" value="Genomic_DNA"/>
</dbReference>
<reference evidence="3" key="2">
    <citation type="submission" date="2022-06" db="EMBL/GenBank/DDBJ databases">
        <authorList>
            <consortium name="SYNGENTA / RWTH Aachen University"/>
        </authorList>
    </citation>
    <scope>NUCLEOTIDE SEQUENCE</scope>
</reference>
<name>A0A0S1MIY5_PHAPC</name>